<sequence>MHGVQVQLVMGELKTESRMLIQVKQGRLSATTAKMKSVRPYDAVRPILAIGYKNPLCLTRAKQAQPALYNGSMIFYQNNHVSSIVNKIKDTLEIAEITRKKMNDKMKNPECVQKKVKITPPDYSKENYLANFTPQKQLTPEQIFWSQDLIKMKAEALKTQATTLRPIKALTVYPPNTPATLVPRVLPTKI</sequence>
<keyword evidence="2" id="KW-1185">Reference proteome</keyword>
<gene>
    <name evidence="1" type="ORF">Tco_1031182</name>
</gene>
<name>A0ABQ5G892_9ASTR</name>
<dbReference type="Proteomes" id="UP001151760">
    <property type="component" value="Unassembled WGS sequence"/>
</dbReference>
<evidence type="ECO:0000313" key="1">
    <source>
        <dbReference type="EMBL" id="GJT71896.1"/>
    </source>
</evidence>
<proteinExistence type="predicted"/>
<accession>A0ABQ5G892</accession>
<comment type="caution">
    <text evidence="1">The sequence shown here is derived from an EMBL/GenBank/DDBJ whole genome shotgun (WGS) entry which is preliminary data.</text>
</comment>
<protein>
    <submittedName>
        <fullName evidence="1">Uncharacterized protein</fullName>
    </submittedName>
</protein>
<dbReference type="EMBL" id="BQNB010018206">
    <property type="protein sequence ID" value="GJT71896.1"/>
    <property type="molecule type" value="Genomic_DNA"/>
</dbReference>
<reference evidence="1" key="2">
    <citation type="submission" date="2022-01" db="EMBL/GenBank/DDBJ databases">
        <authorList>
            <person name="Yamashiro T."/>
            <person name="Shiraishi A."/>
            <person name="Satake H."/>
            <person name="Nakayama K."/>
        </authorList>
    </citation>
    <scope>NUCLEOTIDE SEQUENCE</scope>
</reference>
<evidence type="ECO:0000313" key="2">
    <source>
        <dbReference type="Proteomes" id="UP001151760"/>
    </source>
</evidence>
<organism evidence="1 2">
    <name type="scientific">Tanacetum coccineum</name>
    <dbReference type="NCBI Taxonomy" id="301880"/>
    <lineage>
        <taxon>Eukaryota</taxon>
        <taxon>Viridiplantae</taxon>
        <taxon>Streptophyta</taxon>
        <taxon>Embryophyta</taxon>
        <taxon>Tracheophyta</taxon>
        <taxon>Spermatophyta</taxon>
        <taxon>Magnoliopsida</taxon>
        <taxon>eudicotyledons</taxon>
        <taxon>Gunneridae</taxon>
        <taxon>Pentapetalae</taxon>
        <taxon>asterids</taxon>
        <taxon>campanulids</taxon>
        <taxon>Asterales</taxon>
        <taxon>Asteraceae</taxon>
        <taxon>Asteroideae</taxon>
        <taxon>Anthemideae</taxon>
        <taxon>Anthemidinae</taxon>
        <taxon>Tanacetum</taxon>
    </lineage>
</organism>
<reference evidence="1" key="1">
    <citation type="journal article" date="2022" name="Int. J. Mol. Sci.">
        <title>Draft Genome of Tanacetum Coccineum: Genomic Comparison of Closely Related Tanacetum-Family Plants.</title>
        <authorList>
            <person name="Yamashiro T."/>
            <person name="Shiraishi A."/>
            <person name="Nakayama K."/>
            <person name="Satake H."/>
        </authorList>
    </citation>
    <scope>NUCLEOTIDE SEQUENCE</scope>
</reference>